<evidence type="ECO:0000256" key="7">
    <source>
        <dbReference type="RuleBase" id="RU079119"/>
    </source>
</evidence>
<feature type="transmembrane region" description="Helical" evidence="7">
    <location>
        <begin position="172"/>
        <end position="191"/>
    </location>
</feature>
<feature type="transmembrane region" description="Helical" evidence="7">
    <location>
        <begin position="211"/>
        <end position="232"/>
    </location>
</feature>
<proteinExistence type="inferred from homology"/>
<dbReference type="PANTHER" id="PTHR12246">
    <property type="entry name" value="PALMITOYLTRANSFERASE ZDHHC16"/>
    <property type="match status" value="1"/>
</dbReference>
<feature type="domain" description="Palmitoyltransferase DHHC" evidence="8">
    <location>
        <begin position="126"/>
        <end position="268"/>
    </location>
</feature>
<reference evidence="9 10" key="1">
    <citation type="submission" date="2020-06" db="EMBL/GenBank/DDBJ databases">
        <authorList>
            <person name="Li R."/>
            <person name="Bekaert M."/>
        </authorList>
    </citation>
    <scope>NUCLEOTIDE SEQUENCE [LARGE SCALE GENOMIC DNA]</scope>
    <source>
        <strain evidence="10">wild</strain>
    </source>
</reference>
<dbReference type="GO" id="GO:0019706">
    <property type="term" value="F:protein-cysteine S-palmitoyltransferase activity"/>
    <property type="evidence" value="ECO:0007669"/>
    <property type="project" value="UniProtKB-EC"/>
</dbReference>
<evidence type="ECO:0000256" key="5">
    <source>
        <dbReference type="ARBA" id="ARBA00023136"/>
    </source>
</evidence>
<dbReference type="Proteomes" id="UP000507470">
    <property type="component" value="Unassembled WGS sequence"/>
</dbReference>
<dbReference type="PROSITE" id="PS50216">
    <property type="entry name" value="DHHC"/>
    <property type="match status" value="1"/>
</dbReference>
<gene>
    <name evidence="9" type="ORF">MCOR_7472</name>
</gene>
<dbReference type="AlphaFoldDB" id="A0A6J8AHD1"/>
<dbReference type="OrthoDB" id="302728at2759"/>
<name>A0A6J8AHD1_MYTCO</name>
<comment type="subcellular location">
    <subcellularLocation>
        <location evidence="1">Membrane</location>
        <topology evidence="1">Multi-pass membrane protein</topology>
    </subcellularLocation>
</comment>
<dbReference type="Pfam" id="PF01529">
    <property type="entry name" value="DHHC"/>
    <property type="match status" value="1"/>
</dbReference>
<evidence type="ECO:0000256" key="6">
    <source>
        <dbReference type="ARBA" id="ARBA00023315"/>
    </source>
</evidence>
<dbReference type="InterPro" id="IPR001594">
    <property type="entry name" value="Palmitoyltrfase_DHHC"/>
</dbReference>
<comment type="domain">
    <text evidence="7">The DHHC domain is required for palmitoyltransferase activity.</text>
</comment>
<feature type="transmembrane region" description="Helical" evidence="7">
    <location>
        <begin position="239"/>
        <end position="256"/>
    </location>
</feature>
<evidence type="ECO:0000259" key="8">
    <source>
        <dbReference type="Pfam" id="PF01529"/>
    </source>
</evidence>
<sequence>MLPPLAVFDYVRKLFASLETLSNSSNSELDQTKQFHLRALNYLGISYALGYSLLLFVLTYFVTIPFAYEDGSGNRDEESISSIRYLTIYIYFNFIANYVLLRYGAAKSIYCTPRDLPYYSVTTREDWKMCKQCNQDVPARTHHCPLCNMCVLKRDHHCFFVGCCVGFHNQRYFICCAFHTLLCCALSFYFMMLYLSAHYVTFLGPEFFKYFLPYALVVWLFGSTTFGIFFYILIFYLNITTLLASIFFFIWQFNLVKGGQTSYEFVKGKKTYQTNLLTSIRSVFGPFWILNFIFPMPCIKNEGDGKTWMNGNTKYL</sequence>
<feature type="transmembrane region" description="Helical" evidence="7">
    <location>
        <begin position="276"/>
        <end position="294"/>
    </location>
</feature>
<comment type="similarity">
    <text evidence="7">Belongs to the DHHC palmitoyltransferase family.</text>
</comment>
<feature type="transmembrane region" description="Helical" evidence="7">
    <location>
        <begin position="39"/>
        <end position="62"/>
    </location>
</feature>
<protein>
    <recommendedName>
        <fullName evidence="7">Palmitoyltransferase</fullName>
        <ecNumber evidence="7">2.3.1.225</ecNumber>
    </recommendedName>
</protein>
<dbReference type="EC" id="2.3.1.225" evidence="7"/>
<keyword evidence="5 7" id="KW-0472">Membrane</keyword>
<evidence type="ECO:0000256" key="4">
    <source>
        <dbReference type="ARBA" id="ARBA00022989"/>
    </source>
</evidence>
<dbReference type="EMBL" id="CACVKT020001364">
    <property type="protein sequence ID" value="CAC5367639.1"/>
    <property type="molecule type" value="Genomic_DNA"/>
</dbReference>
<accession>A0A6J8AHD1</accession>
<keyword evidence="2 7" id="KW-0808">Transferase</keyword>
<keyword evidence="4 7" id="KW-1133">Transmembrane helix</keyword>
<keyword evidence="10" id="KW-1185">Reference proteome</keyword>
<evidence type="ECO:0000256" key="1">
    <source>
        <dbReference type="ARBA" id="ARBA00004141"/>
    </source>
</evidence>
<organism evidence="9 10">
    <name type="scientific">Mytilus coruscus</name>
    <name type="common">Sea mussel</name>
    <dbReference type="NCBI Taxonomy" id="42192"/>
    <lineage>
        <taxon>Eukaryota</taxon>
        <taxon>Metazoa</taxon>
        <taxon>Spiralia</taxon>
        <taxon>Lophotrochozoa</taxon>
        <taxon>Mollusca</taxon>
        <taxon>Bivalvia</taxon>
        <taxon>Autobranchia</taxon>
        <taxon>Pteriomorphia</taxon>
        <taxon>Mytilida</taxon>
        <taxon>Mytiloidea</taxon>
        <taxon>Mytilidae</taxon>
        <taxon>Mytilinae</taxon>
        <taxon>Mytilus</taxon>
    </lineage>
</organism>
<feature type="transmembrane region" description="Helical" evidence="7">
    <location>
        <begin position="82"/>
        <end position="101"/>
    </location>
</feature>
<dbReference type="GO" id="GO:0016020">
    <property type="term" value="C:membrane"/>
    <property type="evidence" value="ECO:0007669"/>
    <property type="project" value="UniProtKB-SubCell"/>
</dbReference>
<dbReference type="InterPro" id="IPR039859">
    <property type="entry name" value="PFA4/ZDH16/20/ERF2-like"/>
</dbReference>
<evidence type="ECO:0000256" key="2">
    <source>
        <dbReference type="ARBA" id="ARBA00022679"/>
    </source>
</evidence>
<evidence type="ECO:0000313" key="10">
    <source>
        <dbReference type="Proteomes" id="UP000507470"/>
    </source>
</evidence>
<evidence type="ECO:0000256" key="3">
    <source>
        <dbReference type="ARBA" id="ARBA00022692"/>
    </source>
</evidence>
<evidence type="ECO:0000313" key="9">
    <source>
        <dbReference type="EMBL" id="CAC5367639.1"/>
    </source>
</evidence>
<keyword evidence="3 7" id="KW-0812">Transmembrane</keyword>
<keyword evidence="6 7" id="KW-0012">Acyltransferase</keyword>
<comment type="catalytic activity">
    <reaction evidence="7">
        <text>L-cysteinyl-[protein] + hexadecanoyl-CoA = S-hexadecanoyl-L-cysteinyl-[protein] + CoA</text>
        <dbReference type="Rhea" id="RHEA:36683"/>
        <dbReference type="Rhea" id="RHEA-COMP:10131"/>
        <dbReference type="Rhea" id="RHEA-COMP:11032"/>
        <dbReference type="ChEBI" id="CHEBI:29950"/>
        <dbReference type="ChEBI" id="CHEBI:57287"/>
        <dbReference type="ChEBI" id="CHEBI:57379"/>
        <dbReference type="ChEBI" id="CHEBI:74151"/>
        <dbReference type="EC" id="2.3.1.225"/>
    </reaction>
</comment>